<dbReference type="Proteomes" id="UP000823775">
    <property type="component" value="Unassembled WGS sequence"/>
</dbReference>
<sequence length="59" mass="6998">MPKIRKVSRFVGFIVGVNGFNREYDVVGRRGYGEEKKVKKMEVIGMWEKFKRFRSAIGW</sequence>
<evidence type="ECO:0000313" key="2">
    <source>
        <dbReference type="Proteomes" id="UP000823775"/>
    </source>
</evidence>
<gene>
    <name evidence="1" type="ORF">HAX54_042189</name>
</gene>
<evidence type="ECO:0000313" key="1">
    <source>
        <dbReference type="EMBL" id="MCD7459881.1"/>
    </source>
</evidence>
<protein>
    <submittedName>
        <fullName evidence="1">Uncharacterized protein</fullName>
    </submittedName>
</protein>
<dbReference type="EMBL" id="JACEIK010000618">
    <property type="protein sequence ID" value="MCD7459881.1"/>
    <property type="molecule type" value="Genomic_DNA"/>
</dbReference>
<reference evidence="1 2" key="1">
    <citation type="journal article" date="2021" name="BMC Genomics">
        <title>Datura genome reveals duplications of psychoactive alkaloid biosynthetic genes and high mutation rate following tissue culture.</title>
        <authorList>
            <person name="Rajewski A."/>
            <person name="Carter-House D."/>
            <person name="Stajich J."/>
            <person name="Litt A."/>
        </authorList>
    </citation>
    <scope>NUCLEOTIDE SEQUENCE [LARGE SCALE GENOMIC DNA]</scope>
    <source>
        <strain evidence="1">AR-01</strain>
    </source>
</reference>
<organism evidence="1 2">
    <name type="scientific">Datura stramonium</name>
    <name type="common">Jimsonweed</name>
    <name type="synonym">Common thornapple</name>
    <dbReference type="NCBI Taxonomy" id="4076"/>
    <lineage>
        <taxon>Eukaryota</taxon>
        <taxon>Viridiplantae</taxon>
        <taxon>Streptophyta</taxon>
        <taxon>Embryophyta</taxon>
        <taxon>Tracheophyta</taxon>
        <taxon>Spermatophyta</taxon>
        <taxon>Magnoliopsida</taxon>
        <taxon>eudicotyledons</taxon>
        <taxon>Gunneridae</taxon>
        <taxon>Pentapetalae</taxon>
        <taxon>asterids</taxon>
        <taxon>lamiids</taxon>
        <taxon>Solanales</taxon>
        <taxon>Solanaceae</taxon>
        <taxon>Solanoideae</taxon>
        <taxon>Datureae</taxon>
        <taxon>Datura</taxon>
    </lineage>
</organism>
<keyword evidence="2" id="KW-1185">Reference proteome</keyword>
<accession>A0ABS8SLR3</accession>
<feature type="non-terminal residue" evidence="1">
    <location>
        <position position="59"/>
    </location>
</feature>
<proteinExistence type="predicted"/>
<name>A0ABS8SLR3_DATST</name>
<comment type="caution">
    <text evidence="1">The sequence shown here is derived from an EMBL/GenBank/DDBJ whole genome shotgun (WGS) entry which is preliminary data.</text>
</comment>